<dbReference type="Pfam" id="PF12796">
    <property type="entry name" value="Ank_2"/>
    <property type="match status" value="1"/>
</dbReference>
<dbReference type="Pfam" id="PF26640">
    <property type="entry name" value="DUF8212"/>
    <property type="match status" value="1"/>
</dbReference>
<proteinExistence type="predicted"/>
<feature type="domain" description="Heterokaryon incompatibility" evidence="3">
    <location>
        <begin position="22"/>
        <end position="110"/>
    </location>
</feature>
<feature type="repeat" description="ANK" evidence="1">
    <location>
        <begin position="720"/>
        <end position="752"/>
    </location>
</feature>
<dbReference type="Gene3D" id="1.25.40.20">
    <property type="entry name" value="Ankyrin repeat-containing domain"/>
    <property type="match status" value="2"/>
</dbReference>
<dbReference type="EMBL" id="RYZI01000371">
    <property type="protein sequence ID" value="RWA06072.1"/>
    <property type="molecule type" value="Genomic_DNA"/>
</dbReference>
<dbReference type="InterPro" id="IPR002110">
    <property type="entry name" value="Ankyrin_rpt"/>
</dbReference>
<dbReference type="PANTHER" id="PTHR10622:SF10">
    <property type="entry name" value="HET DOMAIN-CONTAINING PROTEIN"/>
    <property type="match status" value="1"/>
</dbReference>
<accession>A0A439CV94</accession>
<dbReference type="PROSITE" id="PS50088">
    <property type="entry name" value="ANK_REPEAT"/>
    <property type="match status" value="2"/>
</dbReference>
<dbReference type="SMART" id="SM00248">
    <property type="entry name" value="ANK"/>
    <property type="match status" value="4"/>
</dbReference>
<dbReference type="PANTHER" id="PTHR10622">
    <property type="entry name" value="HET DOMAIN-CONTAINING PROTEIN"/>
    <property type="match status" value="1"/>
</dbReference>
<comment type="caution">
    <text evidence="5">The sequence shown here is derived from an EMBL/GenBank/DDBJ whole genome shotgun (WGS) entry which is preliminary data.</text>
</comment>
<dbReference type="Pfam" id="PF00023">
    <property type="entry name" value="Ank"/>
    <property type="match status" value="1"/>
</dbReference>
<keyword evidence="6" id="KW-1185">Reference proteome</keyword>
<evidence type="ECO:0000313" key="5">
    <source>
        <dbReference type="EMBL" id="RWA06072.1"/>
    </source>
</evidence>
<evidence type="ECO:0000256" key="2">
    <source>
        <dbReference type="SAM" id="MobiDB-lite"/>
    </source>
</evidence>
<feature type="region of interest" description="Disordered" evidence="2">
    <location>
        <begin position="552"/>
        <end position="578"/>
    </location>
</feature>
<dbReference type="PROSITE" id="PS50297">
    <property type="entry name" value="ANK_REP_REGION"/>
    <property type="match status" value="2"/>
</dbReference>
<dbReference type="InterPro" id="IPR058525">
    <property type="entry name" value="DUF8212"/>
</dbReference>
<feature type="repeat" description="ANK" evidence="1">
    <location>
        <begin position="653"/>
        <end position="685"/>
    </location>
</feature>
<feature type="domain" description="DUF8212" evidence="4">
    <location>
        <begin position="226"/>
        <end position="284"/>
    </location>
</feature>
<keyword evidence="1" id="KW-0040">ANK repeat</keyword>
<dbReference type="Pfam" id="PF06985">
    <property type="entry name" value="HET"/>
    <property type="match status" value="1"/>
</dbReference>
<organism evidence="5 6">
    <name type="scientific">Xylaria grammica</name>
    <dbReference type="NCBI Taxonomy" id="363999"/>
    <lineage>
        <taxon>Eukaryota</taxon>
        <taxon>Fungi</taxon>
        <taxon>Dikarya</taxon>
        <taxon>Ascomycota</taxon>
        <taxon>Pezizomycotina</taxon>
        <taxon>Sordariomycetes</taxon>
        <taxon>Xylariomycetidae</taxon>
        <taxon>Xylariales</taxon>
        <taxon>Xylariaceae</taxon>
        <taxon>Xylaria</taxon>
    </lineage>
</organism>
<name>A0A439CV94_9PEZI</name>
<dbReference type="AlphaFoldDB" id="A0A439CV94"/>
<evidence type="ECO:0000259" key="4">
    <source>
        <dbReference type="Pfam" id="PF26640"/>
    </source>
</evidence>
<reference evidence="5 6" key="1">
    <citation type="submission" date="2018-12" db="EMBL/GenBank/DDBJ databases">
        <title>Draft genome sequence of Xylaria grammica IHI A82.</title>
        <authorList>
            <person name="Buettner E."/>
            <person name="Kellner H."/>
        </authorList>
    </citation>
    <scope>NUCLEOTIDE SEQUENCE [LARGE SCALE GENOMIC DNA]</scope>
    <source>
        <strain evidence="5 6">IHI A82</strain>
    </source>
</reference>
<dbReference type="STRING" id="363999.A0A439CV94"/>
<dbReference type="InterPro" id="IPR036770">
    <property type="entry name" value="Ankyrin_rpt-contain_sf"/>
</dbReference>
<dbReference type="Proteomes" id="UP000286045">
    <property type="component" value="Unassembled WGS sequence"/>
</dbReference>
<sequence>MRLINATTLRLEEFLDYEAPSYAILSHTWGEDREELSFRDMQEGIIDRYSLGSIKLHGTCRQAEKDGLGYVWIDTCCIDKTNLVELSEAINSMFRWYKRASVCYAYLSDVPSNDVPRSHGSRFRMSRWFRRGWTLQELLAPKNLRFYDSEWQNLGTKGSMWAIVNEITGIPRNFLLGIAELHAAGVAQRMSWAAQRDTKRKEDLAYCLLGIFDVTMPMIYGEGGNQAFFRLQEQIMKISRDDSILAWGLGVQDPTPIDSNSGQVRTERILAAAPSDFANSGHIVPREQSTTFLNPIDIYGGSLRIHLSLLTTPANEVFGLLRCGPEHDTQQVVAIPLAKVSSGSSDEYVRLRGYHSMLQPATAPSTLPRLVHIKNDIQSEQSVDTDQEYWLYDDAEFARVNLRLVDVVPRSYWQEERAMIVSEMGSIHGDSHQTLLRLRHDENESQDFVVVLGVTRQDTRIEAQCCVMICSRNTSLGELARKIEYMMPKAYGKGSASNGPVHLNMRLESNATQPIFTIKLERLLHRPNATINATGELQEINLKQALTQVLEESGHQDSEKKILEEATEDKTNQLEQARREREIVEDEIRKLQQKRESLLEEEDNRAKEISSLKKKQTKVMEEQRRVSEQWMHVWQRWHEFWRGEDTHGSKRIHESTLLRWAASNGYVEIAELLLNEGADVADANEDGWTPLICAAANDRQAVVQLLLDTENVNVNSRDSNGRTPLSWAAEFGHETVVELLLQKGANVEAKDATFHTPLSYAAKEGHEGVVQLLLRAWNWTLRHSLDRHSEHIDITTIAKPILSVHENALIWNAATEALQRRRKLAA</sequence>
<protein>
    <submittedName>
        <fullName evidence="5">Uncharacterized protein</fullName>
    </submittedName>
</protein>
<evidence type="ECO:0000259" key="3">
    <source>
        <dbReference type="Pfam" id="PF06985"/>
    </source>
</evidence>
<dbReference type="InterPro" id="IPR010730">
    <property type="entry name" value="HET"/>
</dbReference>
<evidence type="ECO:0000256" key="1">
    <source>
        <dbReference type="PROSITE-ProRule" id="PRU00023"/>
    </source>
</evidence>
<evidence type="ECO:0000313" key="6">
    <source>
        <dbReference type="Proteomes" id="UP000286045"/>
    </source>
</evidence>
<gene>
    <name evidence="5" type="ORF">EKO27_g9040</name>
</gene>
<dbReference type="SUPFAM" id="SSF48403">
    <property type="entry name" value="Ankyrin repeat"/>
    <property type="match status" value="1"/>
</dbReference>